<evidence type="ECO:0000313" key="1">
    <source>
        <dbReference type="EMBL" id="KKL63597.1"/>
    </source>
</evidence>
<gene>
    <name evidence="1" type="ORF">LCGC14_2173490</name>
</gene>
<reference evidence="1" key="1">
    <citation type="journal article" date="2015" name="Nature">
        <title>Complex archaea that bridge the gap between prokaryotes and eukaryotes.</title>
        <authorList>
            <person name="Spang A."/>
            <person name="Saw J.H."/>
            <person name="Jorgensen S.L."/>
            <person name="Zaremba-Niedzwiedzka K."/>
            <person name="Martijn J."/>
            <person name="Lind A.E."/>
            <person name="van Eijk R."/>
            <person name="Schleper C."/>
            <person name="Guy L."/>
            <person name="Ettema T.J."/>
        </authorList>
    </citation>
    <scope>NUCLEOTIDE SEQUENCE</scope>
</reference>
<organism evidence="1">
    <name type="scientific">marine sediment metagenome</name>
    <dbReference type="NCBI Taxonomy" id="412755"/>
    <lineage>
        <taxon>unclassified sequences</taxon>
        <taxon>metagenomes</taxon>
        <taxon>ecological metagenomes</taxon>
    </lineage>
</organism>
<name>A0A0F9GK65_9ZZZZ</name>
<protein>
    <submittedName>
        <fullName evidence="1">Uncharacterized protein</fullName>
    </submittedName>
</protein>
<proteinExistence type="predicted"/>
<sequence length="140" mass="15775">MGGNKAIIPATSVDTFTFLGFAIPPELVVLKVRKDIIAARKYFQFAQVDTAKMLRLSESTIEQFEQERISNPTTETLQKYIAFIALSKLYKEAFGNKKYMVKTFLGSPSISYGRMSAIEYAASKENGIFHVLGIERRKHA</sequence>
<comment type="caution">
    <text evidence="1">The sequence shown here is derived from an EMBL/GenBank/DDBJ whole genome shotgun (WGS) entry which is preliminary data.</text>
</comment>
<dbReference type="AlphaFoldDB" id="A0A0F9GK65"/>
<dbReference type="EMBL" id="LAZR01028111">
    <property type="protein sequence ID" value="KKL63597.1"/>
    <property type="molecule type" value="Genomic_DNA"/>
</dbReference>
<accession>A0A0F9GK65</accession>
<dbReference type="SUPFAM" id="SSF47413">
    <property type="entry name" value="lambda repressor-like DNA-binding domains"/>
    <property type="match status" value="1"/>
</dbReference>
<dbReference type="GO" id="GO:0003677">
    <property type="term" value="F:DNA binding"/>
    <property type="evidence" value="ECO:0007669"/>
    <property type="project" value="InterPro"/>
</dbReference>
<dbReference type="InterPro" id="IPR010982">
    <property type="entry name" value="Lambda_DNA-bd_dom_sf"/>
</dbReference>